<feature type="transmembrane region" description="Helical" evidence="6">
    <location>
        <begin position="411"/>
        <end position="432"/>
    </location>
</feature>
<feature type="transmembrane region" description="Helical" evidence="6">
    <location>
        <begin position="252"/>
        <end position="269"/>
    </location>
</feature>
<feature type="transmembrane region" description="Helical" evidence="6">
    <location>
        <begin position="171"/>
        <end position="193"/>
    </location>
</feature>
<dbReference type="SUPFAM" id="SSF103473">
    <property type="entry name" value="MFS general substrate transporter"/>
    <property type="match status" value="1"/>
</dbReference>
<keyword evidence="5 6" id="KW-0472">Membrane</keyword>
<evidence type="ECO:0000256" key="1">
    <source>
        <dbReference type="ARBA" id="ARBA00004141"/>
    </source>
</evidence>
<reference evidence="7 8" key="1">
    <citation type="submission" date="2017-10" db="EMBL/GenBank/DDBJ databases">
        <title>Novel microbial diversity and functional potential in the marine mammal oral microbiome.</title>
        <authorList>
            <person name="Dudek N.K."/>
            <person name="Sun C.L."/>
            <person name="Burstein D."/>
            <person name="Kantor R.S."/>
            <person name="Aliaga Goltsman D.S."/>
            <person name="Bik E.M."/>
            <person name="Thomas B.C."/>
            <person name="Banfield J.F."/>
            <person name="Relman D.A."/>
        </authorList>
    </citation>
    <scope>NUCLEOTIDE SEQUENCE [LARGE SCALE GENOMIC DNA]</scope>
    <source>
        <strain evidence="7">DOLJORAL78_47_202</strain>
    </source>
</reference>
<evidence type="ECO:0000313" key="7">
    <source>
        <dbReference type="EMBL" id="PIE63346.1"/>
    </source>
</evidence>
<gene>
    <name evidence="7" type="ORF">CSA25_00705</name>
</gene>
<feature type="transmembrane region" description="Helical" evidence="6">
    <location>
        <begin position="472"/>
        <end position="491"/>
    </location>
</feature>
<dbReference type="InterPro" id="IPR004752">
    <property type="entry name" value="AmpG_permease/AT-1"/>
</dbReference>
<feature type="transmembrane region" description="Helical" evidence="6">
    <location>
        <begin position="336"/>
        <end position="358"/>
    </location>
</feature>
<dbReference type="Pfam" id="PF07690">
    <property type="entry name" value="MFS_1"/>
    <property type="match status" value="1"/>
</dbReference>
<protein>
    <submittedName>
        <fullName evidence="7">MFS transporter</fullName>
    </submittedName>
</protein>
<feature type="transmembrane region" description="Helical" evidence="6">
    <location>
        <begin position="107"/>
        <end position="126"/>
    </location>
</feature>
<evidence type="ECO:0000313" key="8">
    <source>
        <dbReference type="Proteomes" id="UP000231203"/>
    </source>
</evidence>
<feature type="transmembrane region" description="Helical" evidence="6">
    <location>
        <begin position="378"/>
        <end position="399"/>
    </location>
</feature>
<dbReference type="AlphaFoldDB" id="A0A2G6MTQ7"/>
<dbReference type="Gene3D" id="1.20.1250.20">
    <property type="entry name" value="MFS general substrate transporter like domains"/>
    <property type="match status" value="2"/>
</dbReference>
<comment type="subcellular location">
    <subcellularLocation>
        <location evidence="1">Membrane</location>
        <topology evidence="1">Multi-pass membrane protein</topology>
    </subcellularLocation>
</comment>
<dbReference type="Proteomes" id="UP000231203">
    <property type="component" value="Unassembled WGS sequence"/>
</dbReference>
<evidence type="ECO:0000256" key="6">
    <source>
        <dbReference type="SAM" id="Phobius"/>
    </source>
</evidence>
<feature type="transmembrane region" description="Helical" evidence="6">
    <location>
        <begin position="213"/>
        <end position="231"/>
    </location>
</feature>
<sequence>MLRAFLILFRFVTSPLQRFFPTTWNAVQNFAHPRVVTMLFFGFSAGLPILLIFSSLSLWLREAGVQRSAVTFFSWAALGYSFKFIWAPLVDQMPVPVMSRKLGRRRAWIFLAQICIAASIFAMSMIDPARGQNYMVFMALAAVGLGFSSATQDIAIDAYRIESADKSLQALMASVYIAGYRIGMLAAGAGTLFLAQIQGSCPGAYDYTAWRTAYQIMAGLMAIGMITVCVIKEPDVTAKAANHTRTRDHARFFTLFLVSAGAFVGWFYFSSGLTSSVREQVAYIVKNPLAAGFIIETIRLAGGICAGFLAARVMVALKVADMEMIRSGYVEPVSEFFSRYGLSLAWLLLGLIGLYRISDIVLGAISNVFYQDMGFSKIHIASIVKTFGLFMTIAGGFLGGTLSIQFGVMRILFTGALLSALTNLLFVLMAWTGPALPMLYLVISADNLAGGLAGAAFVAFLSSLTNVRFTAIQYAVFSSLMTLVPKIFSGYSGSMVDQLGYPVFFTMTAVMGIPVLILILICGARLQPNETKRQINL</sequence>
<feature type="transmembrane region" description="Helical" evidence="6">
    <location>
        <begin position="132"/>
        <end position="150"/>
    </location>
</feature>
<dbReference type="NCBIfam" id="TIGR00901">
    <property type="entry name" value="2A0125"/>
    <property type="match status" value="1"/>
</dbReference>
<name>A0A2G6MTQ7_9BACT</name>
<dbReference type="GO" id="GO:0016020">
    <property type="term" value="C:membrane"/>
    <property type="evidence" value="ECO:0007669"/>
    <property type="project" value="UniProtKB-SubCell"/>
</dbReference>
<dbReference type="GO" id="GO:0022857">
    <property type="term" value="F:transmembrane transporter activity"/>
    <property type="evidence" value="ECO:0007669"/>
    <property type="project" value="InterPro"/>
</dbReference>
<dbReference type="PANTHER" id="PTHR12778:SF10">
    <property type="entry name" value="MAJOR FACILITATOR SUPERFAMILY DOMAIN-CONTAINING PROTEIN 3"/>
    <property type="match status" value="1"/>
</dbReference>
<keyword evidence="3 6" id="KW-0812">Transmembrane</keyword>
<evidence type="ECO:0000256" key="3">
    <source>
        <dbReference type="ARBA" id="ARBA00022692"/>
    </source>
</evidence>
<dbReference type="InterPro" id="IPR011701">
    <property type="entry name" value="MFS"/>
</dbReference>
<feature type="transmembrane region" description="Helical" evidence="6">
    <location>
        <begin position="289"/>
        <end position="315"/>
    </location>
</feature>
<dbReference type="PANTHER" id="PTHR12778">
    <property type="entry name" value="SOLUTE CARRIER FAMILY 33 ACETYL-COA TRANSPORTER -RELATED"/>
    <property type="match status" value="1"/>
</dbReference>
<keyword evidence="4 6" id="KW-1133">Transmembrane helix</keyword>
<feature type="transmembrane region" description="Helical" evidence="6">
    <location>
        <begin position="503"/>
        <end position="524"/>
    </location>
</feature>
<feature type="transmembrane region" description="Helical" evidence="6">
    <location>
        <begin position="438"/>
        <end position="460"/>
    </location>
</feature>
<keyword evidence="2" id="KW-0813">Transport</keyword>
<dbReference type="InterPro" id="IPR036259">
    <property type="entry name" value="MFS_trans_sf"/>
</dbReference>
<accession>A0A2G6MTQ7</accession>
<organism evidence="7 8">
    <name type="scientific">Desulfobacter postgatei</name>
    <dbReference type="NCBI Taxonomy" id="2293"/>
    <lineage>
        <taxon>Bacteria</taxon>
        <taxon>Pseudomonadati</taxon>
        <taxon>Thermodesulfobacteriota</taxon>
        <taxon>Desulfobacteria</taxon>
        <taxon>Desulfobacterales</taxon>
        <taxon>Desulfobacteraceae</taxon>
        <taxon>Desulfobacter</taxon>
    </lineage>
</organism>
<feature type="transmembrane region" description="Helical" evidence="6">
    <location>
        <begin position="35"/>
        <end position="60"/>
    </location>
</feature>
<evidence type="ECO:0000256" key="4">
    <source>
        <dbReference type="ARBA" id="ARBA00022989"/>
    </source>
</evidence>
<evidence type="ECO:0000256" key="5">
    <source>
        <dbReference type="ARBA" id="ARBA00023136"/>
    </source>
</evidence>
<proteinExistence type="predicted"/>
<evidence type="ECO:0000256" key="2">
    <source>
        <dbReference type="ARBA" id="ARBA00022448"/>
    </source>
</evidence>
<comment type="caution">
    <text evidence="7">The sequence shown here is derived from an EMBL/GenBank/DDBJ whole genome shotgun (WGS) entry which is preliminary data.</text>
</comment>
<dbReference type="EMBL" id="PDTI01000009">
    <property type="protein sequence ID" value="PIE63346.1"/>
    <property type="molecule type" value="Genomic_DNA"/>
</dbReference>